<dbReference type="EMBL" id="PZQS01000002">
    <property type="protein sequence ID" value="PVD35977.1"/>
    <property type="molecule type" value="Genomic_DNA"/>
</dbReference>
<name>A0A2T7PRH6_POMCA</name>
<dbReference type="Proteomes" id="UP000245119">
    <property type="component" value="Linkage Group LG2"/>
</dbReference>
<keyword evidence="3" id="KW-1185">Reference proteome</keyword>
<comment type="caution">
    <text evidence="2">The sequence shown here is derived from an EMBL/GenBank/DDBJ whole genome shotgun (WGS) entry which is preliminary data.</text>
</comment>
<dbReference type="AlphaFoldDB" id="A0A2T7PRH6"/>
<proteinExistence type="predicted"/>
<gene>
    <name evidence="2" type="ORF">C0Q70_02946</name>
</gene>
<evidence type="ECO:0000256" key="1">
    <source>
        <dbReference type="SAM" id="MobiDB-lite"/>
    </source>
</evidence>
<feature type="compositionally biased region" description="Basic and acidic residues" evidence="1">
    <location>
        <begin position="37"/>
        <end position="51"/>
    </location>
</feature>
<organism evidence="2 3">
    <name type="scientific">Pomacea canaliculata</name>
    <name type="common">Golden apple snail</name>
    <dbReference type="NCBI Taxonomy" id="400727"/>
    <lineage>
        <taxon>Eukaryota</taxon>
        <taxon>Metazoa</taxon>
        <taxon>Spiralia</taxon>
        <taxon>Lophotrochozoa</taxon>
        <taxon>Mollusca</taxon>
        <taxon>Gastropoda</taxon>
        <taxon>Caenogastropoda</taxon>
        <taxon>Architaenioglossa</taxon>
        <taxon>Ampullarioidea</taxon>
        <taxon>Ampullariidae</taxon>
        <taxon>Pomacea</taxon>
    </lineage>
</organism>
<feature type="region of interest" description="Disordered" evidence="1">
    <location>
        <begin position="37"/>
        <end position="62"/>
    </location>
</feature>
<evidence type="ECO:0000313" key="2">
    <source>
        <dbReference type="EMBL" id="PVD35977.1"/>
    </source>
</evidence>
<feature type="compositionally biased region" description="Low complexity" evidence="1">
    <location>
        <begin position="52"/>
        <end position="62"/>
    </location>
</feature>
<evidence type="ECO:0000313" key="3">
    <source>
        <dbReference type="Proteomes" id="UP000245119"/>
    </source>
</evidence>
<accession>A0A2T7PRH6</accession>
<reference evidence="2 3" key="1">
    <citation type="submission" date="2018-04" db="EMBL/GenBank/DDBJ databases">
        <title>The genome of golden apple snail Pomacea canaliculata provides insight into stress tolerance and invasive adaptation.</title>
        <authorList>
            <person name="Liu C."/>
            <person name="Liu B."/>
            <person name="Ren Y."/>
            <person name="Zhang Y."/>
            <person name="Wang H."/>
            <person name="Li S."/>
            <person name="Jiang F."/>
            <person name="Yin L."/>
            <person name="Zhang G."/>
            <person name="Qian W."/>
            <person name="Fan W."/>
        </authorList>
    </citation>
    <scope>NUCLEOTIDE SEQUENCE [LARGE SCALE GENOMIC DNA]</scope>
    <source>
        <strain evidence="2">SZHN2017</strain>
        <tissue evidence="2">Muscle</tissue>
    </source>
</reference>
<protein>
    <submittedName>
        <fullName evidence="2">Uncharacterized protein</fullName>
    </submittedName>
</protein>
<sequence>MFPVCITDEETGIHSKGNIRSFENNALTRGEACRQEWGKGDRKMTPIEKSKLGCSSSGRSLSTSSADRLRRVVVVVSPSPAVRNVFAPPAPSLMAADTLFSACADMRSEAVAPPCTCDGARAISWPRRKEDFLHGGA</sequence>